<keyword evidence="5" id="KW-0812">Transmembrane</keyword>
<comment type="caution">
    <text evidence="7">The sequence shown here is derived from an EMBL/GenBank/DDBJ whole genome shotgun (WGS) entry which is preliminary data.</text>
</comment>
<proteinExistence type="predicted"/>
<dbReference type="InterPro" id="IPR001647">
    <property type="entry name" value="HTH_TetR"/>
</dbReference>
<keyword evidence="1" id="KW-0805">Transcription regulation</keyword>
<dbReference type="GO" id="GO:0003677">
    <property type="term" value="F:DNA binding"/>
    <property type="evidence" value="ECO:0007669"/>
    <property type="project" value="UniProtKB-UniRule"/>
</dbReference>
<dbReference type="InterPro" id="IPR011075">
    <property type="entry name" value="TetR_C"/>
</dbReference>
<keyword evidence="5" id="KW-0472">Membrane</keyword>
<dbReference type="SUPFAM" id="SSF46689">
    <property type="entry name" value="Homeodomain-like"/>
    <property type="match status" value="1"/>
</dbReference>
<evidence type="ECO:0000256" key="2">
    <source>
        <dbReference type="ARBA" id="ARBA00023125"/>
    </source>
</evidence>
<reference evidence="7 8" key="1">
    <citation type="submission" date="2013-06" db="EMBL/GenBank/DDBJ databases">
        <title>The Genome Sequence of Acinetobacter gyllenbergii CIP 110306.</title>
        <authorList>
            <consortium name="The Broad Institute Genome Sequencing Platform"/>
            <consortium name="The Broad Institute Genome Sequencing Center for Infectious Disease"/>
            <person name="Cerqueira G."/>
            <person name="Feldgarden M."/>
            <person name="Courvalin P."/>
            <person name="Perichon B."/>
            <person name="Grillot-Courvalin C."/>
            <person name="Clermont D."/>
            <person name="Rocha E."/>
            <person name="Yoon E.-J."/>
            <person name="Nemec A."/>
            <person name="Young S.K."/>
            <person name="Zeng Q."/>
            <person name="Gargeya S."/>
            <person name="Fitzgerald M."/>
            <person name="Abouelleil A."/>
            <person name="Alvarado L."/>
            <person name="Berlin A.M."/>
            <person name="Chapman S.B."/>
            <person name="Dewar J."/>
            <person name="Goldberg J."/>
            <person name="Griggs A."/>
            <person name="Gujja S."/>
            <person name="Hansen M."/>
            <person name="Howarth C."/>
            <person name="Imamovic A."/>
            <person name="Larimer J."/>
            <person name="McCowan C."/>
            <person name="Murphy C."/>
            <person name="Pearson M."/>
            <person name="Priest M."/>
            <person name="Roberts A."/>
            <person name="Saif S."/>
            <person name="Shea T."/>
            <person name="Sykes S."/>
            <person name="Wortman J."/>
            <person name="Nusbaum C."/>
            <person name="Birren B."/>
        </authorList>
    </citation>
    <scope>NUCLEOTIDE SEQUENCE [LARGE SCALE GENOMIC DNA]</scope>
    <source>
        <strain evidence="7 8">CIP 110306</strain>
    </source>
</reference>
<dbReference type="SUPFAM" id="SSF48498">
    <property type="entry name" value="Tetracyclin repressor-like, C-terminal domain"/>
    <property type="match status" value="1"/>
</dbReference>
<dbReference type="InterPro" id="IPR036271">
    <property type="entry name" value="Tet_transcr_reg_TetR-rel_C_sf"/>
</dbReference>
<dbReference type="EMBL" id="ATGG01000017">
    <property type="protein sequence ID" value="EPF80325.1"/>
    <property type="molecule type" value="Genomic_DNA"/>
</dbReference>
<keyword evidence="3" id="KW-0804">Transcription</keyword>
<evidence type="ECO:0000256" key="3">
    <source>
        <dbReference type="ARBA" id="ARBA00023163"/>
    </source>
</evidence>
<dbReference type="PANTHER" id="PTHR47506:SF10">
    <property type="entry name" value="TRANSCRIPTIONAL REGULATORY PROTEIN"/>
    <property type="match status" value="1"/>
</dbReference>
<feature type="transmembrane region" description="Helical" evidence="5">
    <location>
        <begin position="20"/>
        <end position="43"/>
    </location>
</feature>
<name>A0A829HIP8_9GAMM</name>
<keyword evidence="5" id="KW-1133">Transmembrane helix</keyword>
<accession>A0A829HIP8</accession>
<protein>
    <recommendedName>
        <fullName evidence="6">HTH tetR-type domain-containing protein</fullName>
    </recommendedName>
</protein>
<dbReference type="Pfam" id="PF16925">
    <property type="entry name" value="TetR_C_13"/>
    <property type="match status" value="1"/>
</dbReference>
<dbReference type="PANTHER" id="PTHR47506">
    <property type="entry name" value="TRANSCRIPTIONAL REGULATORY PROTEIN"/>
    <property type="match status" value="1"/>
</dbReference>
<dbReference type="Gene3D" id="1.10.10.60">
    <property type="entry name" value="Homeodomain-like"/>
    <property type="match status" value="1"/>
</dbReference>
<sequence length="241" mass="27002">MGNTVFKWSFKKLFKPQGLYLLTYGLGSFDFSLYIAYFIGTFIPDIFIMRSKEFDPDLVTDAAMQVFWLKGYAGTSVQDLVDGTGLSRSSLYGTFENKYTLYQKALDRYDAVTTANIQCLQQEQSAQAAIKSLLMKIAEDELADPLHRGCLIANASLELAGQDELIAEKVALNLQRIQKAILNVLQKAQQQGEISNEIDVQALSFFFVNTIQGLRVLAKGTPAHQRRQCLLDIINIALRVL</sequence>
<dbReference type="Gene3D" id="1.10.357.10">
    <property type="entry name" value="Tetracycline Repressor, domain 2"/>
    <property type="match status" value="1"/>
</dbReference>
<evidence type="ECO:0000259" key="6">
    <source>
        <dbReference type="PROSITE" id="PS50977"/>
    </source>
</evidence>
<gene>
    <name evidence="7" type="ORF">F957_02402</name>
</gene>
<feature type="domain" description="HTH tetR-type" evidence="6">
    <location>
        <begin position="53"/>
        <end position="113"/>
    </location>
</feature>
<evidence type="ECO:0000256" key="4">
    <source>
        <dbReference type="PROSITE-ProRule" id="PRU00335"/>
    </source>
</evidence>
<dbReference type="Pfam" id="PF00440">
    <property type="entry name" value="TetR_N"/>
    <property type="match status" value="1"/>
</dbReference>
<keyword evidence="2 4" id="KW-0238">DNA-binding</keyword>
<evidence type="ECO:0000313" key="7">
    <source>
        <dbReference type="EMBL" id="EPF80325.1"/>
    </source>
</evidence>
<organism evidence="7 8">
    <name type="scientific">Acinetobacter gyllenbergii CIP 110306 = MTCC 11365</name>
    <dbReference type="NCBI Taxonomy" id="1217657"/>
    <lineage>
        <taxon>Bacteria</taxon>
        <taxon>Pseudomonadati</taxon>
        <taxon>Pseudomonadota</taxon>
        <taxon>Gammaproteobacteria</taxon>
        <taxon>Moraxellales</taxon>
        <taxon>Moraxellaceae</taxon>
        <taxon>Acinetobacter</taxon>
    </lineage>
</organism>
<evidence type="ECO:0000313" key="8">
    <source>
        <dbReference type="Proteomes" id="UP000014523"/>
    </source>
</evidence>
<dbReference type="InterPro" id="IPR009057">
    <property type="entry name" value="Homeodomain-like_sf"/>
</dbReference>
<dbReference type="Proteomes" id="UP000014523">
    <property type="component" value="Unassembled WGS sequence"/>
</dbReference>
<dbReference type="PROSITE" id="PS50977">
    <property type="entry name" value="HTH_TETR_2"/>
    <property type="match status" value="1"/>
</dbReference>
<evidence type="ECO:0000256" key="1">
    <source>
        <dbReference type="ARBA" id="ARBA00023015"/>
    </source>
</evidence>
<evidence type="ECO:0000256" key="5">
    <source>
        <dbReference type="SAM" id="Phobius"/>
    </source>
</evidence>
<feature type="DNA-binding region" description="H-T-H motif" evidence="4">
    <location>
        <begin position="76"/>
        <end position="95"/>
    </location>
</feature>
<dbReference type="AlphaFoldDB" id="A0A829HIP8"/>
<keyword evidence="8" id="KW-1185">Reference proteome</keyword>